<dbReference type="PANTHER" id="PTHR37404:SF1">
    <property type="entry name" value="HCG1796489"/>
    <property type="match status" value="1"/>
</dbReference>
<proteinExistence type="predicted"/>
<dbReference type="PANTHER" id="PTHR37404">
    <property type="entry name" value="HCG1796489"/>
    <property type="match status" value="1"/>
</dbReference>
<dbReference type="InterPro" id="IPR053347">
    <property type="entry name" value="Axonemal_MT_stabilizer"/>
</dbReference>
<reference evidence="2" key="1">
    <citation type="journal article" date="2023" name="Mol. Biol. Evol.">
        <title>Third-Generation Sequencing Reveals the Adaptive Role of the Epigenome in Three Deep-Sea Polychaetes.</title>
        <authorList>
            <person name="Perez M."/>
            <person name="Aroh O."/>
            <person name="Sun Y."/>
            <person name="Lan Y."/>
            <person name="Juniper S.K."/>
            <person name="Young C.R."/>
            <person name="Angers B."/>
            <person name="Qian P.Y."/>
        </authorList>
    </citation>
    <scope>NUCLEOTIDE SEQUENCE</scope>
    <source>
        <strain evidence="2">R07B-5</strain>
    </source>
</reference>
<dbReference type="Proteomes" id="UP001209878">
    <property type="component" value="Unassembled WGS sequence"/>
</dbReference>
<evidence type="ECO:0000313" key="3">
    <source>
        <dbReference type="Proteomes" id="UP001209878"/>
    </source>
</evidence>
<evidence type="ECO:0000313" key="2">
    <source>
        <dbReference type="EMBL" id="KAK2174534.1"/>
    </source>
</evidence>
<organism evidence="2 3">
    <name type="scientific">Ridgeia piscesae</name>
    <name type="common">Tubeworm</name>
    <dbReference type="NCBI Taxonomy" id="27915"/>
    <lineage>
        <taxon>Eukaryota</taxon>
        <taxon>Metazoa</taxon>
        <taxon>Spiralia</taxon>
        <taxon>Lophotrochozoa</taxon>
        <taxon>Annelida</taxon>
        <taxon>Polychaeta</taxon>
        <taxon>Sedentaria</taxon>
        <taxon>Canalipalpata</taxon>
        <taxon>Sabellida</taxon>
        <taxon>Siboglinidae</taxon>
        <taxon>Ridgeia</taxon>
    </lineage>
</organism>
<keyword evidence="3" id="KW-1185">Reference proteome</keyword>
<feature type="region of interest" description="Disordered" evidence="1">
    <location>
        <begin position="145"/>
        <end position="164"/>
    </location>
</feature>
<comment type="caution">
    <text evidence="2">The sequence shown here is derived from an EMBL/GenBank/DDBJ whole genome shotgun (WGS) entry which is preliminary data.</text>
</comment>
<protein>
    <submittedName>
        <fullName evidence="2">Uncharacterized protein</fullName>
    </submittedName>
</protein>
<gene>
    <name evidence="2" type="ORF">NP493_797g01054</name>
</gene>
<sequence length="332" mass="38429">MATAIKMDLRKDLLQTSTGVGHHFRPGFYFPSSNFKTVLRDPLPPPLAKDDEFRKQDYYRTTTGTTHDNKYLETAYKPDVNPIYKKAPGHWKVEYVKDVHEKLQAGSWRQPLTMGNQISEAHDKFRNEPALPMPKEFVPNTQGFKLSNHHTEGPSKKVVPTTKNEKMGGRPFYVRDKGVYDLNDTYLTTTAKYHRRFKHKELDGVAKKDIPTYWETEEYPKAMTWGFGLHHNPLPKAGVPRDQPPMRDEMIFKSATKVRRVTSVPNVPHRGMRTLYNETYQRPQDVKAKEAKYCPVDTPYVLPDASHRATYSAPHMYRTDYQSIGSHKYPTV</sequence>
<evidence type="ECO:0000256" key="1">
    <source>
        <dbReference type="SAM" id="MobiDB-lite"/>
    </source>
</evidence>
<accession>A0AAD9NPF0</accession>
<name>A0AAD9NPF0_RIDPI</name>
<dbReference type="AlphaFoldDB" id="A0AAD9NPF0"/>
<dbReference type="EMBL" id="JAODUO010000796">
    <property type="protein sequence ID" value="KAK2174534.1"/>
    <property type="molecule type" value="Genomic_DNA"/>
</dbReference>